<evidence type="ECO:0000313" key="1">
    <source>
        <dbReference type="EMBL" id="UOQ93629.1"/>
    </source>
</evidence>
<organism evidence="1 2">
    <name type="scientific">Halobacillus shinanisalinarum</name>
    <dbReference type="NCBI Taxonomy" id="2932258"/>
    <lineage>
        <taxon>Bacteria</taxon>
        <taxon>Bacillati</taxon>
        <taxon>Bacillota</taxon>
        <taxon>Bacilli</taxon>
        <taxon>Bacillales</taxon>
        <taxon>Bacillaceae</taxon>
        <taxon>Halobacillus</taxon>
    </lineage>
</organism>
<proteinExistence type="predicted"/>
<dbReference type="Proteomes" id="UP000831880">
    <property type="component" value="Chromosome"/>
</dbReference>
<keyword evidence="2" id="KW-1185">Reference proteome</keyword>
<sequence>MSQQMIKARTNEVHEFLNNVVFGVDHYLNTHSLKDLIEEGGSHEVDYYKQILKSLRRLNVFCDEARDKLSVFLQAPSFPESSAEKTLYGIYHQCVGEFFSPKGILGLKIVERLIQGDIPLDSFMSRPFP</sequence>
<protein>
    <submittedName>
        <fullName evidence="1">YpuI family protein</fullName>
    </submittedName>
</protein>
<dbReference type="EMBL" id="CP095074">
    <property type="protein sequence ID" value="UOQ93629.1"/>
    <property type="molecule type" value="Genomic_DNA"/>
</dbReference>
<reference evidence="1 2" key="1">
    <citation type="submission" date="2022-04" db="EMBL/GenBank/DDBJ databases">
        <title>Halobacillus sp. isolated from saltern.</title>
        <authorList>
            <person name="Won M."/>
            <person name="Lee C.-M."/>
            <person name="Woen H.-Y."/>
            <person name="Kwon S.-W."/>
        </authorList>
    </citation>
    <scope>NUCLEOTIDE SEQUENCE [LARGE SCALE GENOMIC DNA]</scope>
    <source>
        <strain evidence="1 2">SSTM10-2</strain>
    </source>
</reference>
<dbReference type="InterPro" id="IPR025013">
    <property type="entry name" value="DUF3907"/>
</dbReference>
<gene>
    <name evidence="1" type="ORF">MUO14_01055</name>
</gene>
<accession>A0ABY4H0E4</accession>
<evidence type="ECO:0000313" key="2">
    <source>
        <dbReference type="Proteomes" id="UP000831880"/>
    </source>
</evidence>
<name>A0ABY4H0E4_9BACI</name>
<dbReference type="Pfam" id="PF13047">
    <property type="entry name" value="DUF3907"/>
    <property type="match status" value="1"/>
</dbReference>